<accession>A0A091DYA6</accession>
<reference evidence="1 2" key="1">
    <citation type="submission" date="2013-11" db="EMBL/GenBank/DDBJ databases">
        <title>The Damaraland mole rat (Fukomys damarensis) genome and evolution of African mole rats.</title>
        <authorList>
            <person name="Gladyshev V.N."/>
            <person name="Fang X."/>
        </authorList>
    </citation>
    <scope>NUCLEOTIDE SEQUENCE [LARGE SCALE GENOMIC DNA]</scope>
    <source>
        <tissue evidence="1">Liver</tissue>
    </source>
</reference>
<keyword evidence="2" id="KW-1185">Reference proteome</keyword>
<name>A0A091DYA6_FUKDA</name>
<evidence type="ECO:0000313" key="1">
    <source>
        <dbReference type="EMBL" id="KFO36077.1"/>
    </source>
</evidence>
<organism evidence="1 2">
    <name type="scientific">Fukomys damarensis</name>
    <name type="common">Damaraland mole rat</name>
    <name type="synonym">Cryptomys damarensis</name>
    <dbReference type="NCBI Taxonomy" id="885580"/>
    <lineage>
        <taxon>Eukaryota</taxon>
        <taxon>Metazoa</taxon>
        <taxon>Chordata</taxon>
        <taxon>Craniata</taxon>
        <taxon>Vertebrata</taxon>
        <taxon>Euteleostomi</taxon>
        <taxon>Mammalia</taxon>
        <taxon>Eutheria</taxon>
        <taxon>Euarchontoglires</taxon>
        <taxon>Glires</taxon>
        <taxon>Rodentia</taxon>
        <taxon>Hystricomorpha</taxon>
        <taxon>Bathyergidae</taxon>
        <taxon>Fukomys</taxon>
    </lineage>
</organism>
<dbReference type="EMBL" id="KN121538">
    <property type="protein sequence ID" value="KFO36077.1"/>
    <property type="molecule type" value="Genomic_DNA"/>
</dbReference>
<proteinExistence type="predicted"/>
<dbReference type="AlphaFoldDB" id="A0A091DYA6"/>
<evidence type="ECO:0000313" key="2">
    <source>
        <dbReference type="Proteomes" id="UP000028990"/>
    </source>
</evidence>
<sequence>MEDRYGSDRDLLSVILWTSDEVFTEEDAVLGRADPTWRRDEIPPDEISVSTEPNSTSVSCLVRTDFTGAFNPELFSPS</sequence>
<protein>
    <submittedName>
        <fullName evidence="1">Uncharacterized protein</fullName>
    </submittedName>
</protein>
<dbReference type="Proteomes" id="UP000028990">
    <property type="component" value="Unassembled WGS sequence"/>
</dbReference>
<gene>
    <name evidence="1" type="ORF">H920_02451</name>
</gene>